<evidence type="ECO:0000313" key="1">
    <source>
        <dbReference type="EMBL" id="ABO08160.1"/>
    </source>
</evidence>
<dbReference type="GeneID" id="4908677"/>
<dbReference type="AlphaFoldDB" id="A3MU43"/>
<dbReference type="eggNOG" id="arCOG05631">
    <property type="taxonomic scope" value="Archaea"/>
</dbReference>
<evidence type="ECO:0000313" key="2">
    <source>
        <dbReference type="Proteomes" id="UP000001431"/>
    </source>
</evidence>
<gene>
    <name evidence="1" type="ordered locus">Pcal_0734</name>
</gene>
<dbReference type="STRING" id="410359.Pcal_0734"/>
<organism evidence="1 2">
    <name type="scientific">Pyrobaculum calidifontis (strain DSM 21063 / JCM 11548 / VA1)</name>
    <dbReference type="NCBI Taxonomy" id="410359"/>
    <lineage>
        <taxon>Archaea</taxon>
        <taxon>Thermoproteota</taxon>
        <taxon>Thermoprotei</taxon>
        <taxon>Thermoproteales</taxon>
        <taxon>Thermoproteaceae</taxon>
        <taxon>Pyrobaculum</taxon>
    </lineage>
</organism>
<dbReference type="EMBL" id="CP000561">
    <property type="protein sequence ID" value="ABO08160.1"/>
    <property type="molecule type" value="Genomic_DNA"/>
</dbReference>
<sequence length="167" mass="18382">MRGSEVAYRALLGKIYAEGLVGDVGELAVVYDKTPSCVAMAAAVGASSRARVEFYASDEFDVDVDNALLLMSPHLEGLGRRAVAVLRRVRKFAALHTPIFYYLDGVEGVEEVLAGKEVRFAVRETPGEITFYRVYVEGGSLKAVAYGVRKLTAEELKIVRRYEAEKE</sequence>
<reference evidence="1" key="1">
    <citation type="submission" date="2007-02" db="EMBL/GenBank/DDBJ databases">
        <title>Complete sequence of Pyrobaculum calidifontis JCM 11548.</title>
        <authorList>
            <consortium name="US DOE Joint Genome Institute"/>
            <person name="Copeland A."/>
            <person name="Lucas S."/>
            <person name="Lapidus A."/>
            <person name="Barry K."/>
            <person name="Glavina del Rio T."/>
            <person name="Dalin E."/>
            <person name="Tice H."/>
            <person name="Pitluck S."/>
            <person name="Chain P."/>
            <person name="Malfatti S."/>
            <person name="Shin M."/>
            <person name="Vergez L."/>
            <person name="Schmutz J."/>
            <person name="Larimer F."/>
            <person name="Land M."/>
            <person name="Hauser L."/>
            <person name="Kyrpides N."/>
            <person name="Mikhailova N."/>
            <person name="Cozen A.E."/>
            <person name="Fitz-Gibbon S.T."/>
            <person name="House C.H."/>
            <person name="Saltikov C."/>
            <person name="Lowe T.M."/>
            <person name="Richardson P."/>
        </authorList>
    </citation>
    <scope>NUCLEOTIDE SEQUENCE [LARGE SCALE GENOMIC DNA]</scope>
    <source>
        <strain evidence="1">JCM 11548</strain>
    </source>
</reference>
<protein>
    <submittedName>
        <fullName evidence="1">Uncharacterized protein</fullName>
    </submittedName>
</protein>
<dbReference type="RefSeq" id="WP_011849418.1">
    <property type="nucleotide sequence ID" value="NC_009073.1"/>
</dbReference>
<dbReference type="OrthoDB" id="28714at2157"/>
<dbReference type="Proteomes" id="UP000001431">
    <property type="component" value="Chromosome"/>
</dbReference>
<keyword evidence="2" id="KW-1185">Reference proteome</keyword>
<proteinExistence type="predicted"/>
<dbReference type="KEGG" id="pcl:Pcal_0734"/>
<dbReference type="HOGENOM" id="CLU_1567220_0_0_2"/>
<accession>A3MU43</accession>
<name>A3MU43_PYRCJ</name>